<gene>
    <name evidence="2" type="ORF">R3P38DRAFT_2803560</name>
</gene>
<reference evidence="2 3" key="1">
    <citation type="journal article" date="2024" name="J Genomics">
        <title>Draft genome sequencing and assembly of Favolaschia claudopus CIRM-BRFM 2984 isolated from oak limbs.</title>
        <authorList>
            <person name="Navarro D."/>
            <person name="Drula E."/>
            <person name="Chaduli D."/>
            <person name="Cazenave R."/>
            <person name="Ahrendt S."/>
            <person name="Wang J."/>
            <person name="Lipzen A."/>
            <person name="Daum C."/>
            <person name="Barry K."/>
            <person name="Grigoriev I.V."/>
            <person name="Favel A."/>
            <person name="Rosso M.N."/>
            <person name="Martin F."/>
        </authorList>
    </citation>
    <scope>NUCLEOTIDE SEQUENCE [LARGE SCALE GENOMIC DNA]</scope>
    <source>
        <strain evidence="2 3">CIRM-BRFM 2984</strain>
    </source>
</reference>
<comment type="caution">
    <text evidence="2">The sequence shown here is derived from an EMBL/GenBank/DDBJ whole genome shotgun (WGS) entry which is preliminary data.</text>
</comment>
<evidence type="ECO:0000313" key="2">
    <source>
        <dbReference type="EMBL" id="KAK6991871.1"/>
    </source>
</evidence>
<keyword evidence="3" id="KW-1185">Reference proteome</keyword>
<evidence type="ECO:0000256" key="1">
    <source>
        <dbReference type="SAM" id="Phobius"/>
    </source>
</evidence>
<organism evidence="2 3">
    <name type="scientific">Favolaschia claudopus</name>
    <dbReference type="NCBI Taxonomy" id="2862362"/>
    <lineage>
        <taxon>Eukaryota</taxon>
        <taxon>Fungi</taxon>
        <taxon>Dikarya</taxon>
        <taxon>Basidiomycota</taxon>
        <taxon>Agaricomycotina</taxon>
        <taxon>Agaricomycetes</taxon>
        <taxon>Agaricomycetidae</taxon>
        <taxon>Agaricales</taxon>
        <taxon>Marasmiineae</taxon>
        <taxon>Mycenaceae</taxon>
        <taxon>Favolaschia</taxon>
    </lineage>
</organism>
<keyword evidence="1" id="KW-0812">Transmembrane</keyword>
<dbReference type="EMBL" id="JAWWNJ010000115">
    <property type="protein sequence ID" value="KAK6991871.1"/>
    <property type="molecule type" value="Genomic_DNA"/>
</dbReference>
<dbReference type="Proteomes" id="UP001362999">
    <property type="component" value="Unassembled WGS sequence"/>
</dbReference>
<evidence type="ECO:0000313" key="3">
    <source>
        <dbReference type="Proteomes" id="UP001362999"/>
    </source>
</evidence>
<accession>A0AAV9ZSX2</accession>
<feature type="transmembrane region" description="Helical" evidence="1">
    <location>
        <begin position="74"/>
        <end position="93"/>
    </location>
</feature>
<protein>
    <submittedName>
        <fullName evidence="2">Uncharacterized protein</fullName>
    </submittedName>
</protein>
<name>A0AAV9ZSX2_9AGAR</name>
<keyword evidence="1" id="KW-1133">Transmembrane helix</keyword>
<dbReference type="AlphaFoldDB" id="A0AAV9ZSX2"/>
<sequence>MPPGRERIVEKKQWVKEKEIPWEERPFGESTQFLAKLIKTLPALTPKRRVGAFDVEKERHKVFAKHCQESQVRVFGVILNLLAMALISAFELLGFESRRWWRLGGGTGNYSKETETPGIGIRWLVSANRINGFESVAQGSNNTSRRIEPMDSMSDMKAVVKAFQNSSRSSFDVGRSGHVTLRHSLLLSTTFLTWRFPQHLDIAELPSLLPARSEFKISYATALNQT</sequence>
<proteinExistence type="predicted"/>
<keyword evidence="1" id="KW-0472">Membrane</keyword>